<dbReference type="GO" id="GO:0043531">
    <property type="term" value="F:ADP binding"/>
    <property type="evidence" value="ECO:0007669"/>
    <property type="project" value="InterPro"/>
</dbReference>
<sequence>MLDGFRHAMGVKDIPATTSVDARSALFRSTVHGRRILVLLDDAASGTQIRPLLPGSATVTVVVTSRSSLSGLKAMEGATGMNLEPLDDTESLSLLREIGGADLVDHDLAVSTDLVRMCANLPLVLRIVGERLGSGGYHSVAELVDELTDERDRLDVLATDDTSNAVRAVFSLSYKALEPKAAELFRLLGLLPGSEFGRDAVAALTGLRAGQLRVALEALRSTSMLEVPAPQRYRLHDLLRAYAAECAEVVESADRRQQAVHDLLAWYLSSAHATGRVLNPYRRSDPQPTAFGLSFDDAQTAMEWCSLEQTNLTAAVCLAAKVGEDATAWQLAAALWGFFYRRKPWEDWIATHNIGLAAAERTGDEFGTATMLGNLAIAYRELRQQVEAEDCFRRALEIWMRLGDRYGEALVCNGYGNACREWGRLDEALVHSQRALAGWQAVGDRHGEGITYNSLSGIYRQLDDLPRALAYSSRAAAVFRDLGDRYSEAWAQHSTATTQRELGNLTAAIELRRLALDIRVELGDRYGQALTLQDLAADYERTGQAEGRLEALRRALAIFHDLGDPKADEIEAALG</sequence>
<gene>
    <name evidence="4" type="ORF">BJ998_007875</name>
</gene>
<evidence type="ECO:0000256" key="2">
    <source>
        <dbReference type="ARBA" id="ARBA00022490"/>
    </source>
</evidence>
<keyword evidence="3" id="KW-0677">Repeat</keyword>
<dbReference type="GO" id="GO:0005092">
    <property type="term" value="F:GDP-dissociation inhibitor activity"/>
    <property type="evidence" value="ECO:0007669"/>
    <property type="project" value="TreeGrafter"/>
</dbReference>
<evidence type="ECO:0000313" key="5">
    <source>
        <dbReference type="Proteomes" id="UP000585638"/>
    </source>
</evidence>
<keyword evidence="5" id="KW-1185">Reference proteome</keyword>
<organism evidence="4 5">
    <name type="scientific">Kutzneria kofuensis</name>
    <dbReference type="NCBI Taxonomy" id="103725"/>
    <lineage>
        <taxon>Bacteria</taxon>
        <taxon>Bacillati</taxon>
        <taxon>Actinomycetota</taxon>
        <taxon>Actinomycetes</taxon>
        <taxon>Pseudonocardiales</taxon>
        <taxon>Pseudonocardiaceae</taxon>
        <taxon>Kutzneria</taxon>
    </lineage>
</organism>
<dbReference type="GO" id="GO:0001965">
    <property type="term" value="F:G-protein alpha-subunit binding"/>
    <property type="evidence" value="ECO:0007669"/>
    <property type="project" value="TreeGrafter"/>
</dbReference>
<dbReference type="InterPro" id="IPR011990">
    <property type="entry name" value="TPR-like_helical_dom_sf"/>
</dbReference>
<dbReference type="InterPro" id="IPR027417">
    <property type="entry name" value="P-loop_NTPase"/>
</dbReference>
<evidence type="ECO:0000313" key="4">
    <source>
        <dbReference type="EMBL" id="MBB5896679.1"/>
    </source>
</evidence>
<dbReference type="SUPFAM" id="SSF48452">
    <property type="entry name" value="TPR-like"/>
    <property type="match status" value="1"/>
</dbReference>
<proteinExistence type="predicted"/>
<dbReference type="EMBL" id="JACHIR010000001">
    <property type="protein sequence ID" value="MBB5896679.1"/>
    <property type="molecule type" value="Genomic_DNA"/>
</dbReference>
<dbReference type="PANTHER" id="PTHR45954">
    <property type="entry name" value="LD33695P"/>
    <property type="match status" value="1"/>
</dbReference>
<dbReference type="SUPFAM" id="SSF52540">
    <property type="entry name" value="P-loop containing nucleoside triphosphate hydrolases"/>
    <property type="match status" value="1"/>
</dbReference>
<dbReference type="PANTHER" id="PTHR45954:SF1">
    <property type="entry name" value="LD33695P"/>
    <property type="match status" value="1"/>
</dbReference>
<dbReference type="Pfam" id="PF13424">
    <property type="entry name" value="TPR_12"/>
    <property type="match status" value="2"/>
</dbReference>
<accession>A0A7W9NLE4</accession>
<comment type="subcellular location">
    <subcellularLocation>
        <location evidence="1">Cytoplasm</location>
    </subcellularLocation>
</comment>
<comment type="caution">
    <text evidence="4">The sequence shown here is derived from an EMBL/GenBank/DDBJ whole genome shotgun (WGS) entry which is preliminary data.</text>
</comment>
<dbReference type="Gene3D" id="1.25.40.10">
    <property type="entry name" value="Tetratricopeptide repeat domain"/>
    <property type="match status" value="1"/>
</dbReference>
<keyword evidence="2" id="KW-0963">Cytoplasm</keyword>
<name>A0A7W9NLE4_9PSEU</name>
<protein>
    <submittedName>
        <fullName evidence="4">Tetratricopeptide (TPR) repeat protein</fullName>
    </submittedName>
</protein>
<dbReference type="Proteomes" id="UP000585638">
    <property type="component" value="Unassembled WGS sequence"/>
</dbReference>
<dbReference type="AlphaFoldDB" id="A0A7W9NLE4"/>
<reference evidence="4 5" key="1">
    <citation type="submission" date="2020-08" db="EMBL/GenBank/DDBJ databases">
        <title>Sequencing the genomes of 1000 actinobacteria strains.</title>
        <authorList>
            <person name="Klenk H.-P."/>
        </authorList>
    </citation>
    <scope>NUCLEOTIDE SEQUENCE [LARGE SCALE GENOMIC DNA]</scope>
    <source>
        <strain evidence="4 5">DSM 43851</strain>
    </source>
</reference>
<evidence type="ECO:0000256" key="1">
    <source>
        <dbReference type="ARBA" id="ARBA00004496"/>
    </source>
</evidence>
<dbReference type="InterPro" id="IPR052386">
    <property type="entry name" value="GPSM"/>
</dbReference>
<evidence type="ECO:0000256" key="3">
    <source>
        <dbReference type="ARBA" id="ARBA00022737"/>
    </source>
</evidence>
<dbReference type="RefSeq" id="WP_184868282.1">
    <property type="nucleotide sequence ID" value="NZ_BAAAWY010000068.1"/>
</dbReference>
<dbReference type="GO" id="GO:0005938">
    <property type="term" value="C:cell cortex"/>
    <property type="evidence" value="ECO:0007669"/>
    <property type="project" value="TreeGrafter"/>
</dbReference>